<feature type="transmembrane region" description="Helical" evidence="2">
    <location>
        <begin position="150"/>
        <end position="172"/>
    </location>
</feature>
<dbReference type="NCBIfam" id="NF045890">
    <property type="entry name" value="conj_pls20_p028"/>
    <property type="match status" value="1"/>
</dbReference>
<evidence type="ECO:0000313" key="5">
    <source>
        <dbReference type="Proteomes" id="UP001255696"/>
    </source>
</evidence>
<feature type="transmembrane region" description="Helical" evidence="2">
    <location>
        <begin position="355"/>
        <end position="375"/>
    </location>
</feature>
<feature type="region of interest" description="Disordered" evidence="1">
    <location>
        <begin position="443"/>
        <end position="469"/>
    </location>
</feature>
<keyword evidence="2" id="KW-0472">Membrane</keyword>
<evidence type="ECO:0000256" key="2">
    <source>
        <dbReference type="SAM" id="Phobius"/>
    </source>
</evidence>
<dbReference type="AlphaFoldDB" id="A0AAW8TR26"/>
<feature type="region of interest" description="Disordered" evidence="1">
    <location>
        <begin position="533"/>
        <end position="567"/>
    </location>
</feature>
<evidence type="ECO:0000259" key="3">
    <source>
        <dbReference type="Pfam" id="PF26635"/>
    </source>
</evidence>
<feature type="transmembrane region" description="Helical" evidence="2">
    <location>
        <begin position="114"/>
        <end position="138"/>
    </location>
</feature>
<dbReference type="InterPro" id="IPR058066">
    <property type="entry name" value="pXO2-14_N"/>
</dbReference>
<evidence type="ECO:0000313" key="4">
    <source>
        <dbReference type="EMBL" id="MDT2797518.1"/>
    </source>
</evidence>
<sequence>MFKKAAEGEKGANKYIYVSLFILVAIIFMMSFYEKDVFASFFKEDTQKQTEFLTNPELRPYLRKFDGGIVQLIFVQLGWLLIKGAYFLATAIQGLTSDFLTLFNFVKSTGMNQVYQSVLNTVVVGLMILSLIFIGYKMVIGKGTVDLKSVGMNVVISVCLILLMPTMITSGIKFAEIFYKDSVSISGGNGDIAWSLMKNNITDLAYVNQTKGAYNKIASLNQRNNLSKDNLMLTNLGQVLTSDYIDAMQKQNPEASNFRYDLVPDPNGNLVATKFDDGFFSIFSDSLKTGYYRYPTNMWGLLIAMISLAVAYSFSFFIIVTSVIELAFKRIVGVVVFATDLETGQRSKMVLSDILQCYLTIGFQGFGLGMFGLFISYMNTISINPIVKTVAFIASVIVLIKGSGTIMRYFGVDIGLKEGYGQLASAFGLGSLVARKGTSFGRTKMAKRSDTQDSDNQDNRQAEKNFGESLATKAKYTGNKFGYARERGLSGLASDGLSKVGEKATKPFKDMRNVARGGLDGFKDGLTDGTATAIEKNSRAKASTAQDNGRYDTSMPTRLSNRQDGAKIESADRVISSSERMRALENGGNMSAVQQKVQQDVEQRRNALHNTGTSSAEEIINQKRNEAKYTPEAMTRDEMVRQRTQGLTGANTSNREVSVRENVQGATGTTNRTVDVRENLQGSTSSQPRTIDVRENVQGATGTTNRTVDVRENLQGSTSSQSRTVDVRENVQGATGTTNRTVDVRENLQGSTSSQPRTIDVRENVQGATGITNRTVDVRENLQGSTSSQPRTIDVRENVQGATGTTNRTVDVRENLQGSTSSQPRTIDVRENVQGATGTTNRTVDVRENLQGSTSSQPRTIDVRENVQGATGATNRTVDVRENIQTQHNQANIEDKTQKINIVENRQEAKKVDKETVIVNKEVKEVKRKRFTYEDNDLFRDRSNDYNPLFDFSKKEI</sequence>
<dbReference type="RefSeq" id="WP_311898302.1">
    <property type="nucleotide sequence ID" value="NZ_JARQBI010000028.1"/>
</dbReference>
<feature type="compositionally biased region" description="Polar residues" evidence="1">
    <location>
        <begin position="554"/>
        <end position="563"/>
    </location>
</feature>
<feature type="transmembrane region" description="Helical" evidence="2">
    <location>
        <begin position="298"/>
        <end position="320"/>
    </location>
</feature>
<feature type="transmembrane region" description="Helical" evidence="2">
    <location>
        <begin position="15"/>
        <end position="33"/>
    </location>
</feature>
<feature type="domain" description="DUF8208" evidence="3">
    <location>
        <begin position="68"/>
        <end position="427"/>
    </location>
</feature>
<protein>
    <recommendedName>
        <fullName evidence="3">DUF8208 domain-containing protein</fullName>
    </recommendedName>
</protein>
<comment type="caution">
    <text evidence="4">The sequence shown here is derived from an EMBL/GenBank/DDBJ whole genome shotgun (WGS) entry which is preliminary data.</text>
</comment>
<gene>
    <name evidence="4" type="ORF">P7H47_09745</name>
</gene>
<dbReference type="Pfam" id="PF26635">
    <property type="entry name" value="DUF8208"/>
    <property type="match status" value="1"/>
</dbReference>
<dbReference type="InterPro" id="IPR058521">
    <property type="entry name" value="DUF8208"/>
</dbReference>
<feature type="compositionally biased region" description="Basic and acidic residues" evidence="1">
    <location>
        <begin position="447"/>
        <end position="466"/>
    </location>
</feature>
<keyword evidence="2" id="KW-0812">Transmembrane</keyword>
<reference evidence="4" key="1">
    <citation type="submission" date="2023-03" db="EMBL/GenBank/DDBJ databases">
        <authorList>
            <person name="Shen W."/>
            <person name="Cai J."/>
        </authorList>
    </citation>
    <scope>NUCLEOTIDE SEQUENCE</scope>
    <source>
        <strain evidence="4">B245-2</strain>
    </source>
</reference>
<organism evidence="4 5">
    <name type="scientific">Enterococcus cecorum</name>
    <dbReference type="NCBI Taxonomy" id="44008"/>
    <lineage>
        <taxon>Bacteria</taxon>
        <taxon>Bacillati</taxon>
        <taxon>Bacillota</taxon>
        <taxon>Bacilli</taxon>
        <taxon>Lactobacillales</taxon>
        <taxon>Enterococcaceae</taxon>
        <taxon>Enterococcus</taxon>
    </lineage>
</organism>
<proteinExistence type="predicted"/>
<dbReference type="Proteomes" id="UP001255696">
    <property type="component" value="Unassembled WGS sequence"/>
</dbReference>
<keyword evidence="2" id="KW-1133">Transmembrane helix</keyword>
<name>A0AAW8TR26_9ENTE</name>
<evidence type="ECO:0000256" key="1">
    <source>
        <dbReference type="SAM" id="MobiDB-lite"/>
    </source>
</evidence>
<accession>A0AAW8TR26</accession>
<dbReference type="EMBL" id="JARQBI010000028">
    <property type="protein sequence ID" value="MDT2797518.1"/>
    <property type="molecule type" value="Genomic_DNA"/>
</dbReference>